<evidence type="ECO:0000256" key="2">
    <source>
        <dbReference type="ARBA" id="ARBA00022643"/>
    </source>
</evidence>
<protein>
    <recommendedName>
        <fullName evidence="4">Nitroreductase domain-containing protein</fullName>
    </recommendedName>
</protein>
<evidence type="ECO:0000256" key="1">
    <source>
        <dbReference type="ARBA" id="ARBA00022630"/>
    </source>
</evidence>
<comment type="caution">
    <text evidence="5">The sequence shown here is derived from an EMBL/GenBank/DDBJ whole genome shotgun (WGS) entry which is preliminary data.</text>
</comment>
<dbReference type="AlphaFoldDB" id="A0A1F2WFE7"/>
<sequence>MYKWEEGMDWNPVERIILERRSVRKYRDKQVPEALIRRLLEMARFAPSAGNSQSWRFIVIRDKKTIESMEKYAQLRAKFFMFWLNWRTSPLGRLAWLYSQIGIRVLRNDLHPIPHGALAAMAEGTLKLFQGAPTVILILEDRRGAAKPELDCGICGQNIVLAAHSLGLGTCWVGLVELLKYGIKWRRKLKISYPYRLVEGIAVGYPVGNPDGMVERELHEIEWYENSQWKTVL</sequence>
<evidence type="ECO:0000259" key="4">
    <source>
        <dbReference type="Pfam" id="PF00881"/>
    </source>
</evidence>
<dbReference type="PANTHER" id="PTHR23026:SF90">
    <property type="entry name" value="IODOTYROSINE DEIODINASE 1"/>
    <property type="match status" value="1"/>
</dbReference>
<dbReference type="PANTHER" id="PTHR23026">
    <property type="entry name" value="NADPH NITROREDUCTASE"/>
    <property type="match status" value="1"/>
</dbReference>
<dbReference type="Proteomes" id="UP000177876">
    <property type="component" value="Unassembled WGS sequence"/>
</dbReference>
<dbReference type="InterPro" id="IPR050627">
    <property type="entry name" value="Nitroreductase/BluB"/>
</dbReference>
<organism evidence="5 6">
    <name type="scientific">Candidatus Solincola sediminis</name>
    <dbReference type="NCBI Taxonomy" id="1797199"/>
    <lineage>
        <taxon>Bacteria</taxon>
        <taxon>Bacillati</taxon>
        <taxon>Actinomycetota</taxon>
        <taxon>Candidatus Geothermincolia</taxon>
        <taxon>Candidatus Geothermincolales</taxon>
        <taxon>Candidatus Geothermincolaceae</taxon>
        <taxon>Candidatus Solincola</taxon>
    </lineage>
</organism>
<accession>A0A1F2WFE7</accession>
<keyword evidence="1" id="KW-0285">Flavoprotein</keyword>
<proteinExistence type="predicted"/>
<dbReference type="EMBL" id="MELK01000053">
    <property type="protein sequence ID" value="OFW55575.1"/>
    <property type="molecule type" value="Genomic_DNA"/>
</dbReference>
<dbReference type="SUPFAM" id="SSF55469">
    <property type="entry name" value="FMN-dependent nitroreductase-like"/>
    <property type="match status" value="1"/>
</dbReference>
<evidence type="ECO:0000256" key="3">
    <source>
        <dbReference type="ARBA" id="ARBA00023002"/>
    </source>
</evidence>
<name>A0A1F2WFE7_9ACTN</name>
<keyword evidence="3" id="KW-0560">Oxidoreductase</keyword>
<dbReference type="InterPro" id="IPR000415">
    <property type="entry name" value="Nitroreductase-like"/>
</dbReference>
<dbReference type="Pfam" id="PF00881">
    <property type="entry name" value="Nitroreductase"/>
    <property type="match status" value="1"/>
</dbReference>
<gene>
    <name evidence="5" type="ORF">A2Y75_09220</name>
</gene>
<dbReference type="CDD" id="cd02136">
    <property type="entry name" value="PnbA_NfnB-like"/>
    <property type="match status" value="1"/>
</dbReference>
<evidence type="ECO:0000313" key="5">
    <source>
        <dbReference type="EMBL" id="OFW55575.1"/>
    </source>
</evidence>
<feature type="domain" description="Nitroreductase" evidence="4">
    <location>
        <begin position="17"/>
        <end position="205"/>
    </location>
</feature>
<evidence type="ECO:0000313" key="6">
    <source>
        <dbReference type="Proteomes" id="UP000177876"/>
    </source>
</evidence>
<reference evidence="5 6" key="1">
    <citation type="journal article" date="2016" name="Nat. Commun.">
        <title>Thousands of microbial genomes shed light on interconnected biogeochemical processes in an aquifer system.</title>
        <authorList>
            <person name="Anantharaman K."/>
            <person name="Brown C.T."/>
            <person name="Hug L.A."/>
            <person name="Sharon I."/>
            <person name="Castelle C.J."/>
            <person name="Probst A.J."/>
            <person name="Thomas B.C."/>
            <person name="Singh A."/>
            <person name="Wilkins M.J."/>
            <person name="Karaoz U."/>
            <person name="Brodie E.L."/>
            <person name="Williams K.H."/>
            <person name="Hubbard S.S."/>
            <person name="Banfield J.F."/>
        </authorList>
    </citation>
    <scope>NUCLEOTIDE SEQUENCE [LARGE SCALE GENOMIC DNA]</scope>
</reference>
<keyword evidence="2" id="KW-0288">FMN</keyword>
<dbReference type="STRING" id="1797197.A2Y75_09220"/>
<dbReference type="InterPro" id="IPR029479">
    <property type="entry name" value="Nitroreductase"/>
</dbReference>
<dbReference type="GO" id="GO:0016491">
    <property type="term" value="F:oxidoreductase activity"/>
    <property type="evidence" value="ECO:0007669"/>
    <property type="project" value="UniProtKB-KW"/>
</dbReference>
<dbReference type="Gene3D" id="3.40.109.10">
    <property type="entry name" value="NADH Oxidase"/>
    <property type="match status" value="1"/>
</dbReference>